<dbReference type="EMBL" id="AP012204">
    <property type="protein sequence ID" value="BAK37401.1"/>
    <property type="molecule type" value="Genomic_DNA"/>
</dbReference>
<evidence type="ECO:0000313" key="2">
    <source>
        <dbReference type="EMBL" id="BAK37401.1"/>
    </source>
</evidence>
<name>F5XSZ3_MICPN</name>
<evidence type="ECO:0000256" key="1">
    <source>
        <dbReference type="SAM" id="MobiDB-lite"/>
    </source>
</evidence>
<proteinExistence type="predicted"/>
<feature type="compositionally biased region" description="Basic and acidic residues" evidence="1">
    <location>
        <begin position="19"/>
        <end position="35"/>
    </location>
</feature>
<accession>F5XSZ3</accession>
<feature type="region of interest" description="Disordered" evidence="1">
    <location>
        <begin position="1"/>
        <end position="49"/>
    </location>
</feature>
<protein>
    <submittedName>
        <fullName evidence="2">Uncharacterized protein</fullName>
    </submittedName>
</protein>
<dbReference type="STRING" id="1032480.MLP_43870"/>
<evidence type="ECO:0000313" key="3">
    <source>
        <dbReference type="Proteomes" id="UP000007947"/>
    </source>
</evidence>
<dbReference type="KEGG" id="mph:MLP_43870"/>
<sequence>MGASATGRHDSAGPVSRLPSEDGCRASAEPRRRDLGGIQADAEAWRPTEKVDGSSLTTWRTADGVLHIAGRNWELDPTTCNVYWAAAAAAKLPIGRVSAVTSIPASVMDGVSQRVRATFSGSALFLACGLSPHFDVLLGAVGPGHGRVEISDMLRRRVKFSVKS</sequence>
<organism evidence="2 3">
    <name type="scientific">Microlunatus phosphovorus (strain ATCC 700054 / DSM 10555 / JCM 9379 / NBRC 101784 / NCIMB 13414 / VKM Ac-1990 / NM-1)</name>
    <dbReference type="NCBI Taxonomy" id="1032480"/>
    <lineage>
        <taxon>Bacteria</taxon>
        <taxon>Bacillati</taxon>
        <taxon>Actinomycetota</taxon>
        <taxon>Actinomycetes</taxon>
        <taxon>Propionibacteriales</taxon>
        <taxon>Propionibacteriaceae</taxon>
        <taxon>Microlunatus</taxon>
    </lineage>
</organism>
<dbReference type="AlphaFoldDB" id="F5XSZ3"/>
<dbReference type="HOGENOM" id="CLU_1617133_0_0_11"/>
<dbReference type="Proteomes" id="UP000007947">
    <property type="component" value="Chromosome"/>
</dbReference>
<keyword evidence="3" id="KW-1185">Reference proteome</keyword>
<reference evidence="2 3" key="1">
    <citation type="submission" date="2011-05" db="EMBL/GenBank/DDBJ databases">
        <title>Whole genome sequence of Microlunatus phosphovorus NM-1.</title>
        <authorList>
            <person name="Hosoyama A."/>
            <person name="Sasaki K."/>
            <person name="Harada T."/>
            <person name="Igarashi R."/>
            <person name="Kawakoshi A."/>
            <person name="Sasagawa M."/>
            <person name="Fukada J."/>
            <person name="Nakamura S."/>
            <person name="Katano Y."/>
            <person name="Hanada S."/>
            <person name="Kamagata Y."/>
            <person name="Nakamura N."/>
            <person name="Yamazaki S."/>
            <person name="Fujita N."/>
        </authorList>
    </citation>
    <scope>NUCLEOTIDE SEQUENCE [LARGE SCALE GENOMIC DNA]</scope>
    <source>
        <strain evidence="3">ATCC 700054 / DSM 10555 / JCM 9379 / NBRC 101784 / NCIMB 13414 / VKM Ac-1990 / NM-1</strain>
    </source>
</reference>
<gene>
    <name evidence="2" type="ordered locus">MLP_43870</name>
</gene>